<feature type="transmembrane region" description="Helical" evidence="8">
    <location>
        <begin position="205"/>
        <end position="221"/>
    </location>
</feature>
<dbReference type="PANTHER" id="PTHR23051">
    <property type="entry name" value="SOLUTE CARRIER FAMILY 35, MEMBER F5"/>
    <property type="match status" value="1"/>
</dbReference>
<keyword evidence="4 8" id="KW-0812">Transmembrane</keyword>
<comment type="subcellular location">
    <subcellularLocation>
        <location evidence="1">Membrane</location>
        <topology evidence="1">Multi-pass membrane protein</topology>
    </subcellularLocation>
</comment>
<dbReference type="STRING" id="1296096.A0A1B9I5L2"/>
<gene>
    <name evidence="9" type="ORF">I206_02848</name>
    <name evidence="10" type="ORF">I206_102497</name>
</gene>
<dbReference type="PANTHER" id="PTHR23051:SF0">
    <property type="entry name" value="SOLUTE CARRIER FAMILY 35 MEMBER F5"/>
    <property type="match status" value="1"/>
</dbReference>
<feature type="transmembrane region" description="Helical" evidence="8">
    <location>
        <begin position="173"/>
        <end position="193"/>
    </location>
</feature>
<evidence type="ECO:0000256" key="8">
    <source>
        <dbReference type="SAM" id="Phobius"/>
    </source>
</evidence>
<feature type="transmembrane region" description="Helical" evidence="8">
    <location>
        <begin position="53"/>
        <end position="71"/>
    </location>
</feature>
<feature type="transmembrane region" description="Helical" evidence="8">
    <location>
        <begin position="17"/>
        <end position="41"/>
    </location>
</feature>
<evidence type="ECO:0000256" key="2">
    <source>
        <dbReference type="ARBA" id="ARBA00007863"/>
    </source>
</evidence>
<dbReference type="GeneID" id="30171217"/>
<reference evidence="9" key="1">
    <citation type="submission" date="2013-07" db="EMBL/GenBank/DDBJ databases">
        <title>The Genome Sequence of Cryptococcus pinus CBS10737.</title>
        <authorList>
            <consortium name="The Broad Institute Genome Sequencing Platform"/>
            <person name="Cuomo C."/>
            <person name="Litvintseva A."/>
            <person name="Chen Y."/>
            <person name="Heitman J."/>
            <person name="Sun S."/>
            <person name="Springer D."/>
            <person name="Dromer F."/>
            <person name="Young S.K."/>
            <person name="Zeng Q."/>
            <person name="Gargeya S."/>
            <person name="Fitzgerald M."/>
            <person name="Abouelleil A."/>
            <person name="Alvarado L."/>
            <person name="Berlin A.M."/>
            <person name="Chapman S.B."/>
            <person name="Dewar J."/>
            <person name="Goldberg J."/>
            <person name="Griggs A."/>
            <person name="Gujja S."/>
            <person name="Hansen M."/>
            <person name="Howarth C."/>
            <person name="Imamovic A."/>
            <person name="Larimer J."/>
            <person name="McCowan C."/>
            <person name="Murphy C."/>
            <person name="Pearson M."/>
            <person name="Priest M."/>
            <person name="Roberts A."/>
            <person name="Saif S."/>
            <person name="Shea T."/>
            <person name="Sykes S."/>
            <person name="Wortman J."/>
            <person name="Nusbaum C."/>
            <person name="Birren B."/>
        </authorList>
    </citation>
    <scope>NUCLEOTIDE SEQUENCE [LARGE SCALE GENOMIC DNA]</scope>
    <source>
        <strain evidence="9">CBS 10737</strain>
    </source>
</reference>
<feature type="transmembrane region" description="Helical" evidence="8">
    <location>
        <begin position="274"/>
        <end position="298"/>
    </location>
</feature>
<name>A0A1B9I5L2_9TREE</name>
<feature type="transmembrane region" description="Helical" evidence="8">
    <location>
        <begin position="149"/>
        <end position="167"/>
    </location>
</feature>
<keyword evidence="5 8" id="KW-1133">Transmembrane helix</keyword>
<comment type="similarity">
    <text evidence="2">Belongs to the SLC35F solute transporter family.</text>
</comment>
<dbReference type="GO" id="GO:0022857">
    <property type="term" value="F:transmembrane transporter activity"/>
    <property type="evidence" value="ECO:0007669"/>
    <property type="project" value="InterPro"/>
</dbReference>
<dbReference type="InterPro" id="IPR037185">
    <property type="entry name" value="EmrE-like"/>
</dbReference>
<sequence length="412" mass="45658">MPGTSGNALRESNVSRYLLGLSLLLSVVILWTASNFITAGLETGDNSYNKPFLITYFNTASFTIYLIPTLWRRFRTRNERNHHHSPSNRYLPLPTERQRSSSRARSITSSPRAARLTLDQNTEQDRMYDLNTSLENTAQILPKLTIRETAEIAAWWSVVWFIANWAVNASLAWTSVASVTILSSTSGFFTLALGKLCGVETFTRTKVFAVLASFIGVLLVTQSDSSLVEESESTLPSHPIFGDFLALLSAAFYSVYVILLKVRVVDEERADMQLMLGFAGLFNTIALIPIFPILHYTGWEIFELPPTKEAIIICLINFCITLSSDYLYVLAMLKTTPMLVTIGLSLTIPLALIGSLFIPSSSSGAITITSLFGAGLVFVGFGMLGWQGYEENLNIERVVVDRTVDTSNDEEP</sequence>
<reference evidence="9" key="3">
    <citation type="submission" date="2016-07" db="EMBL/GenBank/DDBJ databases">
        <title>Evolution of pathogenesis and genome organization in the Tremellales.</title>
        <authorList>
            <person name="Cuomo C."/>
            <person name="Litvintseva A."/>
            <person name="Heitman J."/>
            <person name="Chen Y."/>
            <person name="Sun S."/>
            <person name="Springer D."/>
            <person name="Dromer F."/>
            <person name="Young S."/>
            <person name="Zeng Q."/>
            <person name="Chapman S."/>
            <person name="Gujja S."/>
            <person name="Saif S."/>
            <person name="Birren B."/>
        </authorList>
    </citation>
    <scope>NUCLEOTIDE SEQUENCE</scope>
    <source>
        <strain evidence="9">CBS 10737</strain>
    </source>
</reference>
<accession>A0A1B9I5L2</accession>
<evidence type="ECO:0000256" key="5">
    <source>
        <dbReference type="ARBA" id="ARBA00022989"/>
    </source>
</evidence>
<dbReference type="EMBL" id="KI894009">
    <property type="protein sequence ID" value="OCF50792.1"/>
    <property type="molecule type" value="Genomic_DNA"/>
</dbReference>
<evidence type="ECO:0000256" key="3">
    <source>
        <dbReference type="ARBA" id="ARBA00022448"/>
    </source>
</evidence>
<dbReference type="SUPFAM" id="SSF103481">
    <property type="entry name" value="Multidrug resistance efflux transporter EmrE"/>
    <property type="match status" value="1"/>
</dbReference>
<reference evidence="10" key="4">
    <citation type="submission" date="2024-02" db="EMBL/GenBank/DDBJ databases">
        <title>Comparative genomics of Cryptococcus and Kwoniella reveals pathogenesis evolution and contrasting modes of karyotype evolution via chromosome fusion or intercentromeric recombination.</title>
        <authorList>
            <person name="Coelho M.A."/>
            <person name="David-Palma M."/>
            <person name="Shea T."/>
            <person name="Bowers K."/>
            <person name="McGinley-Smith S."/>
            <person name="Mohammad A.W."/>
            <person name="Gnirke A."/>
            <person name="Yurkov A.M."/>
            <person name="Nowrousian M."/>
            <person name="Sun S."/>
            <person name="Cuomo C.A."/>
            <person name="Heitman J."/>
        </authorList>
    </citation>
    <scope>NUCLEOTIDE SEQUENCE</scope>
    <source>
        <strain evidence="10">CBS 10737</strain>
    </source>
</reference>
<dbReference type="Pfam" id="PF06027">
    <property type="entry name" value="SLC35F"/>
    <property type="match status" value="1"/>
</dbReference>
<organism evidence="9">
    <name type="scientific">Kwoniella pini CBS 10737</name>
    <dbReference type="NCBI Taxonomy" id="1296096"/>
    <lineage>
        <taxon>Eukaryota</taxon>
        <taxon>Fungi</taxon>
        <taxon>Dikarya</taxon>
        <taxon>Basidiomycota</taxon>
        <taxon>Agaricomycotina</taxon>
        <taxon>Tremellomycetes</taxon>
        <taxon>Tremellales</taxon>
        <taxon>Cryptococcaceae</taxon>
        <taxon>Kwoniella</taxon>
    </lineage>
</organism>
<dbReference type="InterPro" id="IPR009262">
    <property type="entry name" value="SLC35_F1/F2/F6"/>
</dbReference>
<feature type="transmembrane region" description="Helical" evidence="8">
    <location>
        <begin position="310"/>
        <end position="331"/>
    </location>
</feature>
<dbReference type="EMBL" id="CP144521">
    <property type="protein sequence ID" value="WWC68568.1"/>
    <property type="molecule type" value="Genomic_DNA"/>
</dbReference>
<keyword evidence="11" id="KW-1185">Reference proteome</keyword>
<evidence type="ECO:0000256" key="4">
    <source>
        <dbReference type="ARBA" id="ARBA00022692"/>
    </source>
</evidence>
<evidence type="ECO:0000313" key="9">
    <source>
        <dbReference type="EMBL" id="OCF50792.1"/>
    </source>
</evidence>
<dbReference type="Proteomes" id="UP000094020">
    <property type="component" value="Chromosome 3"/>
</dbReference>
<dbReference type="RefSeq" id="XP_019012011.1">
    <property type="nucleotide sequence ID" value="XM_019154608.1"/>
</dbReference>
<evidence type="ECO:0000313" key="11">
    <source>
        <dbReference type="Proteomes" id="UP000094020"/>
    </source>
</evidence>
<dbReference type="AlphaFoldDB" id="A0A1B9I5L2"/>
<keyword evidence="3" id="KW-0813">Transport</keyword>
<evidence type="ECO:0000256" key="6">
    <source>
        <dbReference type="ARBA" id="ARBA00023136"/>
    </source>
</evidence>
<reference evidence="10" key="2">
    <citation type="submission" date="2013-07" db="EMBL/GenBank/DDBJ databases">
        <authorList>
            <consortium name="The Broad Institute Genome Sequencing Platform"/>
            <person name="Cuomo C."/>
            <person name="Litvintseva A."/>
            <person name="Chen Y."/>
            <person name="Heitman J."/>
            <person name="Sun S."/>
            <person name="Springer D."/>
            <person name="Dromer F."/>
            <person name="Young S.K."/>
            <person name="Zeng Q."/>
            <person name="Gargeya S."/>
            <person name="Fitzgerald M."/>
            <person name="Abouelleil A."/>
            <person name="Alvarado L."/>
            <person name="Berlin A.M."/>
            <person name="Chapman S.B."/>
            <person name="Dewar J."/>
            <person name="Goldberg J."/>
            <person name="Griggs A."/>
            <person name="Gujja S."/>
            <person name="Hansen M."/>
            <person name="Howarth C."/>
            <person name="Imamovic A."/>
            <person name="Larimer J."/>
            <person name="McCowan C."/>
            <person name="Murphy C."/>
            <person name="Pearson M."/>
            <person name="Priest M."/>
            <person name="Roberts A."/>
            <person name="Saif S."/>
            <person name="Shea T."/>
            <person name="Sykes S."/>
            <person name="Wortman J."/>
            <person name="Nusbaum C."/>
            <person name="Birren B."/>
        </authorList>
    </citation>
    <scope>NUCLEOTIDE SEQUENCE</scope>
    <source>
        <strain evidence="10">CBS 10737</strain>
    </source>
</reference>
<feature type="transmembrane region" description="Helical" evidence="8">
    <location>
        <begin position="364"/>
        <end position="386"/>
    </location>
</feature>
<dbReference type="KEGG" id="kpin:30171217"/>
<protein>
    <submittedName>
        <fullName evidence="9">Solute carrier family 35, member F5</fullName>
    </submittedName>
</protein>
<feature type="transmembrane region" description="Helical" evidence="8">
    <location>
        <begin position="338"/>
        <end position="358"/>
    </location>
</feature>
<keyword evidence="6 8" id="KW-0472">Membrane</keyword>
<evidence type="ECO:0000313" key="10">
    <source>
        <dbReference type="EMBL" id="WWC68568.1"/>
    </source>
</evidence>
<proteinExistence type="inferred from homology"/>
<feature type="transmembrane region" description="Helical" evidence="8">
    <location>
        <begin position="241"/>
        <end position="262"/>
    </location>
</feature>
<evidence type="ECO:0000256" key="7">
    <source>
        <dbReference type="SAM" id="MobiDB-lite"/>
    </source>
</evidence>
<feature type="region of interest" description="Disordered" evidence="7">
    <location>
        <begin position="80"/>
        <end position="111"/>
    </location>
</feature>
<feature type="compositionally biased region" description="Low complexity" evidence="7">
    <location>
        <begin position="101"/>
        <end position="111"/>
    </location>
</feature>
<dbReference type="GO" id="GO:0000329">
    <property type="term" value="C:fungal-type vacuole membrane"/>
    <property type="evidence" value="ECO:0007669"/>
    <property type="project" value="TreeGrafter"/>
</dbReference>
<evidence type="ECO:0000256" key="1">
    <source>
        <dbReference type="ARBA" id="ARBA00004141"/>
    </source>
</evidence>
<dbReference type="OrthoDB" id="1436450at2759"/>